<dbReference type="GO" id="GO:0004427">
    <property type="term" value="F:inorganic diphosphate phosphatase activity"/>
    <property type="evidence" value="ECO:0007669"/>
    <property type="project" value="InterPro"/>
</dbReference>
<feature type="transmembrane region" description="Helical" evidence="10">
    <location>
        <begin position="183"/>
        <end position="210"/>
    </location>
</feature>
<evidence type="ECO:0000256" key="7">
    <source>
        <dbReference type="ARBA" id="ARBA00022989"/>
    </source>
</evidence>
<keyword evidence="5" id="KW-0460">Magnesium</keyword>
<dbReference type="EC" id="7.1.3.1" evidence="2"/>
<dbReference type="GO" id="GO:0009678">
    <property type="term" value="F:diphosphate hydrolysis-driven proton transmembrane transporter activity"/>
    <property type="evidence" value="ECO:0007669"/>
    <property type="project" value="UniProtKB-EC"/>
</dbReference>
<comment type="subcellular location">
    <subcellularLocation>
        <location evidence="1">Endomembrane system</location>
        <topology evidence="1">Multi-pass membrane protein</topology>
    </subcellularLocation>
</comment>
<evidence type="ECO:0000256" key="2">
    <source>
        <dbReference type="ARBA" id="ARBA00013242"/>
    </source>
</evidence>
<evidence type="ECO:0000256" key="10">
    <source>
        <dbReference type="SAM" id="Phobius"/>
    </source>
</evidence>
<keyword evidence="6" id="KW-1278">Translocase</keyword>
<keyword evidence="8" id="KW-0406">Ion transport</keyword>
<dbReference type="AlphaFoldDB" id="A0AA38ZP80"/>
<keyword evidence="3" id="KW-0813">Transport</keyword>
<evidence type="ECO:0000256" key="9">
    <source>
        <dbReference type="ARBA" id="ARBA00023136"/>
    </source>
</evidence>
<organism evidence="11 12">
    <name type="scientific">Vitis rotundifolia</name>
    <name type="common">Muscadine grape</name>
    <dbReference type="NCBI Taxonomy" id="103349"/>
    <lineage>
        <taxon>Eukaryota</taxon>
        <taxon>Viridiplantae</taxon>
        <taxon>Streptophyta</taxon>
        <taxon>Embryophyta</taxon>
        <taxon>Tracheophyta</taxon>
        <taxon>Spermatophyta</taxon>
        <taxon>Magnoliopsida</taxon>
        <taxon>eudicotyledons</taxon>
        <taxon>Gunneridae</taxon>
        <taxon>Pentapetalae</taxon>
        <taxon>rosids</taxon>
        <taxon>Vitales</taxon>
        <taxon>Vitaceae</taxon>
        <taxon>Viteae</taxon>
        <taxon>Vitis</taxon>
    </lineage>
</organism>
<protein>
    <recommendedName>
        <fullName evidence="2">H(+)-exporting diphosphatase</fullName>
        <ecNumber evidence="2">7.1.3.1</ecNumber>
    </recommendedName>
</protein>
<feature type="transmembrane region" description="Helical" evidence="10">
    <location>
        <begin position="135"/>
        <end position="162"/>
    </location>
</feature>
<evidence type="ECO:0000256" key="8">
    <source>
        <dbReference type="ARBA" id="ARBA00023065"/>
    </source>
</evidence>
<evidence type="ECO:0000256" key="1">
    <source>
        <dbReference type="ARBA" id="ARBA00004127"/>
    </source>
</evidence>
<dbReference type="EMBL" id="JARBHA010000009">
    <property type="protein sequence ID" value="KAJ9692748.1"/>
    <property type="molecule type" value="Genomic_DNA"/>
</dbReference>
<dbReference type="InterPro" id="IPR004131">
    <property type="entry name" value="PPase-energised_H-pump"/>
</dbReference>
<dbReference type="Pfam" id="PF03030">
    <property type="entry name" value="H_PPase"/>
    <property type="match status" value="1"/>
</dbReference>
<dbReference type="PANTHER" id="PTHR31998">
    <property type="entry name" value="K(+)-INSENSITIVE PYROPHOSPHATE-ENERGIZED PROTON PUMP"/>
    <property type="match status" value="1"/>
</dbReference>
<dbReference type="GO" id="GO:0012505">
    <property type="term" value="C:endomembrane system"/>
    <property type="evidence" value="ECO:0007669"/>
    <property type="project" value="UniProtKB-SubCell"/>
</dbReference>
<feature type="transmembrane region" description="Helical" evidence="10">
    <location>
        <begin position="96"/>
        <end position="115"/>
    </location>
</feature>
<name>A0AA38ZP80_VITRO</name>
<evidence type="ECO:0000256" key="3">
    <source>
        <dbReference type="ARBA" id="ARBA00022448"/>
    </source>
</evidence>
<keyword evidence="4 10" id="KW-0812">Transmembrane</keyword>
<evidence type="ECO:0000256" key="6">
    <source>
        <dbReference type="ARBA" id="ARBA00022967"/>
    </source>
</evidence>
<proteinExistence type="predicted"/>
<reference evidence="11 12" key="1">
    <citation type="journal article" date="2023" name="BMC Biotechnol.">
        <title>Vitis rotundifolia cv Carlos genome sequencing.</title>
        <authorList>
            <person name="Huff M."/>
            <person name="Hulse-Kemp A."/>
            <person name="Scheffler B."/>
            <person name="Youngblood R."/>
            <person name="Simpson S."/>
            <person name="Babiker E."/>
            <person name="Staton M."/>
        </authorList>
    </citation>
    <scope>NUCLEOTIDE SEQUENCE [LARGE SCALE GENOMIC DNA]</scope>
    <source>
        <tissue evidence="11">Leaf</tissue>
    </source>
</reference>
<keyword evidence="9 10" id="KW-0472">Membrane</keyword>
<accession>A0AA38ZP80</accession>
<dbReference type="Proteomes" id="UP001168098">
    <property type="component" value="Unassembled WGS sequence"/>
</dbReference>
<evidence type="ECO:0000313" key="12">
    <source>
        <dbReference type="Proteomes" id="UP001168098"/>
    </source>
</evidence>
<keyword evidence="12" id="KW-1185">Reference proteome</keyword>
<dbReference type="GO" id="GO:0016020">
    <property type="term" value="C:membrane"/>
    <property type="evidence" value="ECO:0007669"/>
    <property type="project" value="InterPro"/>
</dbReference>
<gene>
    <name evidence="11" type="ORF">PVL29_011709</name>
</gene>
<feature type="transmembrane region" description="Helical" evidence="10">
    <location>
        <begin position="13"/>
        <end position="33"/>
    </location>
</feature>
<evidence type="ECO:0000256" key="5">
    <source>
        <dbReference type="ARBA" id="ARBA00022842"/>
    </source>
</evidence>
<keyword evidence="7 10" id="KW-1133">Transmembrane helix</keyword>
<sequence length="282" mass="29994">MGSTVLSDLATEIVVPVCAVIGIVFSLIQWFLVSRIKVSPDRHSSSSNNGKGAGYGDYLIEEEEGLNDHNVVVKCAEIQNAISEGATSFLFTEYQYVGVFMVAFAILIFLFLGSVKGFSTKSQACTYNPQEMCKPALATAIFSTVSFTLGAVTSVVSGFLGMKIATYANARTTLEARKGVGKAFIVAFRSGAVMGFMLAANGLLVLYIAINLFKLYYGDDWEGLFEAITGYGLGGSSMALFGRVGGGIYTKAADVGADLVGKVERNIPEDDPRNPAVSNIIT</sequence>
<comment type="caution">
    <text evidence="11">The sequence shown here is derived from an EMBL/GenBank/DDBJ whole genome shotgun (WGS) entry which is preliminary data.</text>
</comment>
<evidence type="ECO:0000313" key="11">
    <source>
        <dbReference type="EMBL" id="KAJ9692748.1"/>
    </source>
</evidence>
<evidence type="ECO:0000256" key="4">
    <source>
        <dbReference type="ARBA" id="ARBA00022692"/>
    </source>
</evidence>